<evidence type="ECO:0008006" key="3">
    <source>
        <dbReference type="Google" id="ProtNLM"/>
    </source>
</evidence>
<evidence type="ECO:0000313" key="2">
    <source>
        <dbReference type="Proteomes" id="UP000054978"/>
    </source>
</evidence>
<organism evidence="1 2">
    <name type="scientific">Caballeronia ptereochthonis</name>
    <dbReference type="NCBI Taxonomy" id="1777144"/>
    <lineage>
        <taxon>Bacteria</taxon>
        <taxon>Pseudomonadati</taxon>
        <taxon>Pseudomonadota</taxon>
        <taxon>Betaproteobacteria</taxon>
        <taxon>Burkholderiales</taxon>
        <taxon>Burkholderiaceae</taxon>
        <taxon>Caballeronia</taxon>
    </lineage>
</organism>
<dbReference type="AlphaFoldDB" id="A0A158EF90"/>
<name>A0A158EF90_9BURK</name>
<accession>A0A158EF90</accession>
<sequence length="138" mass="14620">MPPLMLVIEPATFEISDVFWLIAWSAAYSCEPFTASVELALTRPAATLVIVRSLPAAPTDTVLVALLPANVYAVPPIVALVVFTTAAVVEPAPSATSPLLVDTAPEPIATESTPVAVESTPVLFAWKYFVPVLYTLLI</sequence>
<dbReference type="EMBL" id="FCOB02000109">
    <property type="protein sequence ID" value="SAL04557.1"/>
    <property type="molecule type" value="Genomic_DNA"/>
</dbReference>
<protein>
    <recommendedName>
        <fullName evidence="3">Tash protein PEST motif family protein</fullName>
    </recommendedName>
</protein>
<evidence type="ECO:0000313" key="1">
    <source>
        <dbReference type="EMBL" id="SAL04557.1"/>
    </source>
</evidence>
<keyword evidence="2" id="KW-1185">Reference proteome</keyword>
<gene>
    <name evidence="1" type="ORF">AWB83_07036</name>
</gene>
<dbReference type="Proteomes" id="UP000054978">
    <property type="component" value="Unassembled WGS sequence"/>
</dbReference>
<reference evidence="1" key="1">
    <citation type="submission" date="2016-01" db="EMBL/GenBank/DDBJ databases">
        <authorList>
            <person name="Peeters C."/>
        </authorList>
    </citation>
    <scope>NUCLEOTIDE SEQUENCE [LARGE SCALE GENOMIC DNA]</scope>
    <source>
        <strain evidence="1">LMG 29326</strain>
    </source>
</reference>
<comment type="caution">
    <text evidence="1">The sequence shown here is derived from an EMBL/GenBank/DDBJ whole genome shotgun (WGS) entry which is preliminary data.</text>
</comment>
<proteinExistence type="predicted"/>